<gene>
    <name evidence="5" type="primary">Rims2_2</name>
    <name evidence="5" type="ORF">Bhyg_08488</name>
</gene>
<keyword evidence="1" id="KW-0770">Synapse</keyword>
<dbReference type="GO" id="GO:0042734">
    <property type="term" value="C:presynaptic membrane"/>
    <property type="evidence" value="ECO:0007669"/>
    <property type="project" value="TreeGrafter"/>
</dbReference>
<sequence length="339" mass="38211">MSATSQPSSTSSYNQAIPHDEINCTSHDKEQIAREKQVSGRVQLQVWYHDDKSELVVSLMAADDLAPRDDNYGFGTLPEAYAKVKILPKTGDGHVAQTEVSPPTQNPIWNATLVFSSISTDNLMDRFVEIQLWDLVPHTESIFLGETNVDLQKAFLDDRAIWYRLEDPRNLRSGSMNRSPSVSPRGSISVEYNRYGRRNTDYLQRSISDDVDSIGDGTSLLHPDHAWTAGSRRGSSQSETLEVEAYQLGKDFSRSLPGSRRSSFQDREQQECKDGEATPPPIIYLNNRRRSSCIRRDPDEILKSLKAVKGELGRTMSLSAAEKRPTSRHLLRFADENHK</sequence>
<dbReference type="InterPro" id="IPR039032">
    <property type="entry name" value="Rim-like"/>
</dbReference>
<feature type="region of interest" description="Disordered" evidence="3">
    <location>
        <begin position="318"/>
        <end position="339"/>
    </location>
</feature>
<dbReference type="Proteomes" id="UP001151699">
    <property type="component" value="Chromosome B"/>
</dbReference>
<organism evidence="5 6">
    <name type="scientific">Pseudolycoriella hygida</name>
    <dbReference type="NCBI Taxonomy" id="35572"/>
    <lineage>
        <taxon>Eukaryota</taxon>
        <taxon>Metazoa</taxon>
        <taxon>Ecdysozoa</taxon>
        <taxon>Arthropoda</taxon>
        <taxon>Hexapoda</taxon>
        <taxon>Insecta</taxon>
        <taxon>Pterygota</taxon>
        <taxon>Neoptera</taxon>
        <taxon>Endopterygota</taxon>
        <taxon>Diptera</taxon>
        <taxon>Nematocera</taxon>
        <taxon>Sciaroidea</taxon>
        <taxon>Sciaridae</taxon>
        <taxon>Pseudolycoriella</taxon>
    </lineage>
</organism>
<proteinExistence type="predicted"/>
<dbReference type="FunFam" id="2.60.40.150:FF:000202">
    <property type="entry name" value="Uncharacterized protein, isoform B"/>
    <property type="match status" value="1"/>
</dbReference>
<dbReference type="GO" id="GO:0048788">
    <property type="term" value="C:cytoskeleton of presynaptic active zone"/>
    <property type="evidence" value="ECO:0007669"/>
    <property type="project" value="TreeGrafter"/>
</dbReference>
<feature type="region of interest" description="Disordered" evidence="3">
    <location>
        <begin position="1"/>
        <end position="22"/>
    </location>
</feature>
<feature type="compositionally biased region" description="Low complexity" evidence="3">
    <location>
        <begin position="1"/>
        <end position="12"/>
    </location>
</feature>
<feature type="domain" description="C2" evidence="4">
    <location>
        <begin position="38"/>
        <end position="163"/>
    </location>
</feature>
<evidence type="ECO:0000313" key="6">
    <source>
        <dbReference type="Proteomes" id="UP001151699"/>
    </source>
</evidence>
<feature type="region of interest" description="Disordered" evidence="3">
    <location>
        <begin position="252"/>
        <end position="281"/>
    </location>
</feature>
<dbReference type="PANTHER" id="PTHR12157:SF24">
    <property type="entry name" value="FIFE, ISOFORM D"/>
    <property type="match status" value="1"/>
</dbReference>
<comment type="subcellular location">
    <subcellularLocation>
        <location evidence="2">Synapse</location>
    </subcellularLocation>
</comment>
<dbReference type="PANTHER" id="PTHR12157">
    <property type="entry name" value="REGULATING SYNAPTIC MEMBRANE EXOCYTOSIS PROTEIN"/>
    <property type="match status" value="1"/>
</dbReference>
<evidence type="ECO:0000256" key="2">
    <source>
        <dbReference type="ARBA" id="ARBA00034103"/>
    </source>
</evidence>
<dbReference type="PROSITE" id="PS50004">
    <property type="entry name" value="C2"/>
    <property type="match status" value="1"/>
</dbReference>
<dbReference type="InterPro" id="IPR035892">
    <property type="entry name" value="C2_domain_sf"/>
</dbReference>
<protein>
    <submittedName>
        <fullName evidence="5">Regulating synaptic membrane exocytosis protein 2</fullName>
    </submittedName>
</protein>
<name>A0A9Q0N5T7_9DIPT</name>
<dbReference type="Pfam" id="PF00168">
    <property type="entry name" value="C2"/>
    <property type="match status" value="1"/>
</dbReference>
<keyword evidence="6" id="KW-1185">Reference proteome</keyword>
<dbReference type="InterPro" id="IPR000008">
    <property type="entry name" value="C2_dom"/>
</dbReference>
<dbReference type="GO" id="GO:0048167">
    <property type="term" value="P:regulation of synaptic plasticity"/>
    <property type="evidence" value="ECO:0007669"/>
    <property type="project" value="TreeGrafter"/>
</dbReference>
<dbReference type="AlphaFoldDB" id="A0A9Q0N5T7"/>
<dbReference type="EMBL" id="WJQU01000002">
    <property type="protein sequence ID" value="KAJ6643526.1"/>
    <property type="molecule type" value="Genomic_DNA"/>
</dbReference>
<dbReference type="Gene3D" id="2.60.40.150">
    <property type="entry name" value="C2 domain"/>
    <property type="match status" value="1"/>
</dbReference>
<evidence type="ECO:0000313" key="5">
    <source>
        <dbReference type="EMBL" id="KAJ6643526.1"/>
    </source>
</evidence>
<dbReference type="SMART" id="SM00239">
    <property type="entry name" value="C2"/>
    <property type="match status" value="1"/>
</dbReference>
<dbReference type="SUPFAM" id="SSF49562">
    <property type="entry name" value="C2 domain (Calcium/lipid-binding domain, CaLB)"/>
    <property type="match status" value="1"/>
</dbReference>
<comment type="caution">
    <text evidence="5">The sequence shown here is derived from an EMBL/GenBank/DDBJ whole genome shotgun (WGS) entry which is preliminary data.</text>
</comment>
<evidence type="ECO:0000256" key="3">
    <source>
        <dbReference type="SAM" id="MobiDB-lite"/>
    </source>
</evidence>
<evidence type="ECO:0000256" key="1">
    <source>
        <dbReference type="ARBA" id="ARBA00023018"/>
    </source>
</evidence>
<dbReference type="OrthoDB" id="10059918at2759"/>
<evidence type="ECO:0000259" key="4">
    <source>
        <dbReference type="PROSITE" id="PS50004"/>
    </source>
</evidence>
<feature type="compositionally biased region" description="Basic and acidic residues" evidence="3">
    <location>
        <begin position="263"/>
        <end position="276"/>
    </location>
</feature>
<dbReference type="GO" id="GO:0048791">
    <property type="term" value="P:calcium ion-regulated exocytosis of neurotransmitter"/>
    <property type="evidence" value="ECO:0007669"/>
    <property type="project" value="TreeGrafter"/>
</dbReference>
<dbReference type="GO" id="GO:0044325">
    <property type="term" value="F:transmembrane transporter binding"/>
    <property type="evidence" value="ECO:0007669"/>
    <property type="project" value="TreeGrafter"/>
</dbReference>
<reference evidence="5" key="1">
    <citation type="submission" date="2022-07" db="EMBL/GenBank/DDBJ databases">
        <authorList>
            <person name="Trinca V."/>
            <person name="Uliana J.V.C."/>
            <person name="Torres T.T."/>
            <person name="Ward R.J."/>
            <person name="Monesi N."/>
        </authorList>
    </citation>
    <scope>NUCLEOTIDE SEQUENCE</scope>
    <source>
        <strain evidence="5">HSMRA1968</strain>
        <tissue evidence="5">Whole embryos</tissue>
    </source>
</reference>
<accession>A0A9Q0N5T7</accession>
<dbReference type="GO" id="GO:0042391">
    <property type="term" value="P:regulation of membrane potential"/>
    <property type="evidence" value="ECO:0007669"/>
    <property type="project" value="TreeGrafter"/>
</dbReference>
<dbReference type="GO" id="GO:0050806">
    <property type="term" value="P:positive regulation of synaptic transmission"/>
    <property type="evidence" value="ECO:0007669"/>
    <property type="project" value="TreeGrafter"/>
</dbReference>
<dbReference type="GO" id="GO:0031267">
    <property type="term" value="F:small GTPase binding"/>
    <property type="evidence" value="ECO:0007669"/>
    <property type="project" value="InterPro"/>
</dbReference>
<dbReference type="CDD" id="cd04031">
    <property type="entry name" value="C2A_RIM1alpha"/>
    <property type="match status" value="1"/>
</dbReference>